<evidence type="ECO:0000313" key="2">
    <source>
        <dbReference type="EMBL" id="KAJ7732789.1"/>
    </source>
</evidence>
<dbReference type="GO" id="GO:0007166">
    <property type="term" value="P:cell surface receptor signaling pathway"/>
    <property type="evidence" value="ECO:0007669"/>
    <property type="project" value="InterPro"/>
</dbReference>
<dbReference type="Gene3D" id="1.20.930.20">
    <property type="entry name" value="Adaptor protein Cbl, N-terminal domain"/>
    <property type="match status" value="1"/>
</dbReference>
<dbReference type="InterPro" id="IPR059179">
    <property type="entry name" value="MLKL-like_MCAfunc"/>
</dbReference>
<gene>
    <name evidence="2" type="ORF">DFH07DRAFT_846236</name>
</gene>
<keyword evidence="3" id="KW-1185">Reference proteome</keyword>
<protein>
    <submittedName>
        <fullName evidence="2">Uncharacterized protein</fullName>
    </submittedName>
</protein>
<dbReference type="CDD" id="cd21037">
    <property type="entry name" value="MLKL_NTD"/>
    <property type="match status" value="1"/>
</dbReference>
<accession>A0AAD7MVR9</accession>
<comment type="caution">
    <text evidence="2">The sequence shown here is derived from an EMBL/GenBank/DDBJ whole genome shotgun (WGS) entry which is preliminary data.</text>
</comment>
<evidence type="ECO:0000256" key="1">
    <source>
        <dbReference type="SAM" id="MobiDB-lite"/>
    </source>
</evidence>
<organism evidence="2 3">
    <name type="scientific">Mycena maculata</name>
    <dbReference type="NCBI Taxonomy" id="230809"/>
    <lineage>
        <taxon>Eukaryota</taxon>
        <taxon>Fungi</taxon>
        <taxon>Dikarya</taxon>
        <taxon>Basidiomycota</taxon>
        <taxon>Agaricomycotina</taxon>
        <taxon>Agaricomycetes</taxon>
        <taxon>Agaricomycetidae</taxon>
        <taxon>Agaricales</taxon>
        <taxon>Marasmiineae</taxon>
        <taxon>Mycenaceae</taxon>
        <taxon>Mycena</taxon>
    </lineage>
</organism>
<dbReference type="AlphaFoldDB" id="A0AAD7MVR9"/>
<feature type="compositionally biased region" description="Low complexity" evidence="1">
    <location>
        <begin position="201"/>
        <end position="216"/>
    </location>
</feature>
<dbReference type="EMBL" id="JARJLG010000172">
    <property type="protein sequence ID" value="KAJ7732789.1"/>
    <property type="molecule type" value="Genomic_DNA"/>
</dbReference>
<dbReference type="InterPro" id="IPR036537">
    <property type="entry name" value="Adaptor_Cbl_N_dom_sf"/>
</dbReference>
<feature type="region of interest" description="Disordered" evidence="1">
    <location>
        <begin position="166"/>
        <end position="217"/>
    </location>
</feature>
<dbReference type="Proteomes" id="UP001215280">
    <property type="component" value="Unassembled WGS sequence"/>
</dbReference>
<proteinExistence type="predicted"/>
<reference evidence="2" key="1">
    <citation type="submission" date="2023-03" db="EMBL/GenBank/DDBJ databases">
        <title>Massive genome expansion in bonnet fungi (Mycena s.s.) driven by repeated elements and novel gene families across ecological guilds.</title>
        <authorList>
            <consortium name="Lawrence Berkeley National Laboratory"/>
            <person name="Harder C.B."/>
            <person name="Miyauchi S."/>
            <person name="Viragh M."/>
            <person name="Kuo A."/>
            <person name="Thoen E."/>
            <person name="Andreopoulos B."/>
            <person name="Lu D."/>
            <person name="Skrede I."/>
            <person name="Drula E."/>
            <person name="Henrissat B."/>
            <person name="Morin E."/>
            <person name="Kohler A."/>
            <person name="Barry K."/>
            <person name="LaButti K."/>
            <person name="Morin E."/>
            <person name="Salamov A."/>
            <person name="Lipzen A."/>
            <person name="Mereny Z."/>
            <person name="Hegedus B."/>
            <person name="Baldrian P."/>
            <person name="Stursova M."/>
            <person name="Weitz H."/>
            <person name="Taylor A."/>
            <person name="Grigoriev I.V."/>
            <person name="Nagy L.G."/>
            <person name="Martin F."/>
            <person name="Kauserud H."/>
        </authorList>
    </citation>
    <scope>NUCLEOTIDE SEQUENCE</scope>
    <source>
        <strain evidence="2">CBHHK188m</strain>
    </source>
</reference>
<name>A0AAD7MVR9_9AGAR</name>
<evidence type="ECO:0000313" key="3">
    <source>
        <dbReference type="Proteomes" id="UP001215280"/>
    </source>
</evidence>
<sequence>MADELDPIVRQLCSLGSSILSMIEEVEDDESAFKHLVMDTGNLVDAVKRKAADSEGRRVPWLPKRHMESLVSILSSINDFGREHVSRRGIRRMVKRYTDASKIKQYHTQITQSQAGFGFDPQIKSHKDIGALREELSLECHPQSAAAPISDPHAFNAPELACGPDMLNPPPPAIRRNPCLTPMAGSPSPPIAPSPEADARSTPSPSSPSDGDPQSTLRAADSFSYFGKHSNVSIGGNFTATTIYGNQINNNVYETLTIVDSYNSTYVSSLLL</sequence>